<organism evidence="2 3">
    <name type="scientific">Schizophyllum amplum</name>
    <dbReference type="NCBI Taxonomy" id="97359"/>
    <lineage>
        <taxon>Eukaryota</taxon>
        <taxon>Fungi</taxon>
        <taxon>Dikarya</taxon>
        <taxon>Basidiomycota</taxon>
        <taxon>Agaricomycotina</taxon>
        <taxon>Agaricomycetes</taxon>
        <taxon>Agaricomycetidae</taxon>
        <taxon>Agaricales</taxon>
        <taxon>Schizophyllaceae</taxon>
        <taxon>Schizophyllum</taxon>
    </lineage>
</organism>
<evidence type="ECO:0008006" key="4">
    <source>
        <dbReference type="Google" id="ProtNLM"/>
    </source>
</evidence>
<reference evidence="2 3" key="1">
    <citation type="journal article" date="2019" name="New Phytol.">
        <title>Comparative genomics reveals unique wood-decay strategies and fruiting body development in the Schizophyllaceae.</title>
        <authorList>
            <person name="Almasi E."/>
            <person name="Sahu N."/>
            <person name="Krizsan K."/>
            <person name="Balint B."/>
            <person name="Kovacs G.M."/>
            <person name="Kiss B."/>
            <person name="Cseklye J."/>
            <person name="Drula E."/>
            <person name="Henrissat B."/>
            <person name="Nagy I."/>
            <person name="Chovatia M."/>
            <person name="Adam C."/>
            <person name="LaButti K."/>
            <person name="Lipzen A."/>
            <person name="Riley R."/>
            <person name="Grigoriev I.V."/>
            <person name="Nagy L.G."/>
        </authorList>
    </citation>
    <scope>NUCLEOTIDE SEQUENCE [LARGE SCALE GENOMIC DNA]</scope>
    <source>
        <strain evidence="2 3">NL-1724</strain>
    </source>
</reference>
<dbReference type="EMBL" id="VDMD01000018">
    <property type="protein sequence ID" value="TRM61136.1"/>
    <property type="molecule type" value="Genomic_DNA"/>
</dbReference>
<evidence type="ECO:0000313" key="3">
    <source>
        <dbReference type="Proteomes" id="UP000320762"/>
    </source>
</evidence>
<feature type="region of interest" description="Disordered" evidence="1">
    <location>
        <begin position="1"/>
        <end position="40"/>
    </location>
</feature>
<name>A0A550C8X4_9AGAR</name>
<gene>
    <name evidence="2" type="ORF">BD626DRAFT_502843</name>
</gene>
<accession>A0A550C8X4</accession>
<sequence>MLGHEVDPLGDAPPPRHAIESDEEEDEYNPLGEQHTPTRTKASVNFKYTSDHPKPGLPLAVVTGLTAILLPLKPENEKVGEVLMNGIAVGGLYTPSLTSSLVLASEVGVRLPVWAMNVYAKAILDEFQPSSVFILDTYAAPAYIADSLNALPQSAPIRYLRTTAAKSTSKTTLDPARPFAPPNLLQSTTAAFLSILNFGYPQTPGTAILLPAQHMPHPTPKDLTVSSLNYPSYDHLDEQGWDMELLVRAVQMILGESVPADVLLGSMSPKQRVALQGKRARGTEVGEGGMYI</sequence>
<proteinExistence type="predicted"/>
<dbReference type="OrthoDB" id="2546621at2759"/>
<protein>
    <recommendedName>
        <fullName evidence="4">Proteasome assembly chaperone 2</fullName>
    </recommendedName>
</protein>
<dbReference type="Proteomes" id="UP000320762">
    <property type="component" value="Unassembled WGS sequence"/>
</dbReference>
<dbReference type="AlphaFoldDB" id="A0A550C8X4"/>
<evidence type="ECO:0000256" key="1">
    <source>
        <dbReference type="SAM" id="MobiDB-lite"/>
    </source>
</evidence>
<evidence type="ECO:0000313" key="2">
    <source>
        <dbReference type="EMBL" id="TRM61136.1"/>
    </source>
</evidence>
<comment type="caution">
    <text evidence="2">The sequence shown here is derived from an EMBL/GenBank/DDBJ whole genome shotgun (WGS) entry which is preliminary data.</text>
</comment>
<keyword evidence="3" id="KW-1185">Reference proteome</keyword>
<dbReference type="STRING" id="97359.A0A550C8X4"/>